<evidence type="ECO:0000256" key="1">
    <source>
        <dbReference type="SAM" id="MobiDB-lite"/>
    </source>
</evidence>
<dbReference type="GO" id="GO:0043130">
    <property type="term" value="F:ubiquitin binding"/>
    <property type="evidence" value="ECO:0007669"/>
    <property type="project" value="TreeGrafter"/>
</dbReference>
<dbReference type="PANTHER" id="PTHR23322">
    <property type="entry name" value="FAS-ASSOCIATED PROTEIN"/>
    <property type="match status" value="1"/>
</dbReference>
<feature type="domain" description="UBX" evidence="2">
    <location>
        <begin position="255"/>
        <end position="334"/>
    </location>
</feature>
<dbReference type="SUPFAM" id="SSF54236">
    <property type="entry name" value="Ubiquitin-like"/>
    <property type="match status" value="1"/>
</dbReference>
<dbReference type="PROSITE" id="PS50033">
    <property type="entry name" value="UBX"/>
    <property type="match status" value="1"/>
</dbReference>
<gene>
    <name evidence="3" type="ORF">g.14169</name>
</gene>
<sequence length="337" mass="34634">MAGPHDFRARVTELCAFPGRAAGRAGHDTWVLLQPLACRPFLLGRACSLGTQVTGALGMQVRHQCPRCVPGLLCPATMLFPPLPPLPNAPCQVYQGVEEAEVLCGVYRVSKLPCILAIDPATGALMRQWAGFLPPDRLAEELMPFLEHTFLDPGASALAANRRRRAAPSAPAGSLPRAGAASEDAELAAAIAASLEPKAESGLTSAGRAAGAAPAQPSGSDAPPAAAARGEAAAGPIPAAAVAAEAAARLPVETSGPGSCRVAVRCPDGSRLQRRFEQTAPLETLRDLCIASCPEAAAGRPFFLAPSFPGAQPLLDMAADLTTSGAADSMLVMKWAE</sequence>
<dbReference type="Gene3D" id="3.40.30.10">
    <property type="entry name" value="Glutaredoxin"/>
    <property type="match status" value="1"/>
</dbReference>
<feature type="compositionally biased region" description="Low complexity" evidence="1">
    <location>
        <begin position="206"/>
        <end position="231"/>
    </location>
</feature>
<dbReference type="SUPFAM" id="SSF52833">
    <property type="entry name" value="Thioredoxin-like"/>
    <property type="match status" value="1"/>
</dbReference>
<dbReference type="GO" id="GO:0043161">
    <property type="term" value="P:proteasome-mediated ubiquitin-dependent protein catabolic process"/>
    <property type="evidence" value="ECO:0007669"/>
    <property type="project" value="TreeGrafter"/>
</dbReference>
<organism evidence="3">
    <name type="scientific">Auxenochlorella protothecoides</name>
    <name type="common">Green microalga</name>
    <name type="synonym">Chlorella protothecoides</name>
    <dbReference type="NCBI Taxonomy" id="3075"/>
    <lineage>
        <taxon>Eukaryota</taxon>
        <taxon>Viridiplantae</taxon>
        <taxon>Chlorophyta</taxon>
        <taxon>core chlorophytes</taxon>
        <taxon>Trebouxiophyceae</taxon>
        <taxon>Chlorellales</taxon>
        <taxon>Chlorellaceae</taxon>
        <taxon>Auxenochlorella</taxon>
    </lineage>
</organism>
<dbReference type="CDD" id="cd01767">
    <property type="entry name" value="UBX"/>
    <property type="match status" value="1"/>
</dbReference>
<dbReference type="InterPro" id="IPR029071">
    <property type="entry name" value="Ubiquitin-like_domsf"/>
</dbReference>
<dbReference type="InterPro" id="IPR001012">
    <property type="entry name" value="UBX_dom"/>
</dbReference>
<dbReference type="AlphaFoldDB" id="A0A1D1ZPU3"/>
<dbReference type="PANTHER" id="PTHR23322:SF6">
    <property type="entry name" value="UBX DOMAIN-CONTAINING PROTEIN 7"/>
    <property type="match status" value="1"/>
</dbReference>
<dbReference type="Gene3D" id="3.10.20.90">
    <property type="entry name" value="Phosphatidylinositol 3-kinase Catalytic Subunit, Chain A, domain 1"/>
    <property type="match status" value="1"/>
</dbReference>
<accession>A0A1D1ZPU3</accession>
<dbReference type="InterPro" id="IPR050730">
    <property type="entry name" value="UBX_domain-protein"/>
</dbReference>
<dbReference type="EMBL" id="GDKF01009877">
    <property type="protein sequence ID" value="JAT68745.1"/>
    <property type="molecule type" value="Transcribed_RNA"/>
</dbReference>
<feature type="region of interest" description="Disordered" evidence="1">
    <location>
        <begin position="202"/>
        <end position="231"/>
    </location>
</feature>
<evidence type="ECO:0000259" key="2">
    <source>
        <dbReference type="PROSITE" id="PS50033"/>
    </source>
</evidence>
<dbReference type="GO" id="GO:0005634">
    <property type="term" value="C:nucleus"/>
    <property type="evidence" value="ECO:0007669"/>
    <property type="project" value="TreeGrafter"/>
</dbReference>
<dbReference type="InterPro" id="IPR036249">
    <property type="entry name" value="Thioredoxin-like_sf"/>
</dbReference>
<proteinExistence type="predicted"/>
<evidence type="ECO:0000313" key="3">
    <source>
        <dbReference type="EMBL" id="JAT68745.1"/>
    </source>
</evidence>
<dbReference type="Pfam" id="PF00789">
    <property type="entry name" value="UBX"/>
    <property type="match status" value="1"/>
</dbReference>
<protein>
    <recommendedName>
        <fullName evidence="2">UBX domain-containing protein</fullName>
    </recommendedName>
</protein>
<reference evidence="3" key="1">
    <citation type="submission" date="2015-08" db="EMBL/GenBank/DDBJ databases">
        <authorList>
            <person name="Babu N.S."/>
            <person name="Beckwith C.J."/>
            <person name="Beseler K.G."/>
            <person name="Brison A."/>
            <person name="Carone J.V."/>
            <person name="Caskin T.P."/>
            <person name="Diamond M."/>
            <person name="Durham M.E."/>
            <person name="Foxe J.M."/>
            <person name="Go M."/>
            <person name="Henderson B.A."/>
            <person name="Jones I.B."/>
            <person name="McGettigan J.A."/>
            <person name="Micheletti S.J."/>
            <person name="Nasrallah M.E."/>
            <person name="Ortiz D."/>
            <person name="Piller C.R."/>
            <person name="Privatt S.R."/>
            <person name="Schneider S.L."/>
            <person name="Sharp S."/>
            <person name="Smith T.C."/>
            <person name="Stanton J.D."/>
            <person name="Ullery H.E."/>
            <person name="Wilson R.J."/>
            <person name="Serrano M.G."/>
            <person name="Buck G."/>
            <person name="Lee V."/>
            <person name="Wang Y."/>
            <person name="Carvalho R."/>
            <person name="Voegtly L."/>
            <person name="Shi R."/>
            <person name="Duckworth R."/>
            <person name="Johnson A."/>
            <person name="Loviza R."/>
            <person name="Walstead R."/>
            <person name="Shah Z."/>
            <person name="Kiflezghi M."/>
            <person name="Wade K."/>
            <person name="Ball S.L."/>
            <person name="Bradley K.W."/>
            <person name="Asai D.J."/>
            <person name="Bowman C.A."/>
            <person name="Russell D.A."/>
            <person name="Pope W.H."/>
            <person name="Jacobs-Sera D."/>
            <person name="Hendrix R.W."/>
            <person name="Hatfull G.F."/>
        </authorList>
    </citation>
    <scope>NUCLEOTIDE SEQUENCE</scope>
</reference>
<name>A0A1D1ZPU3_AUXPR</name>